<dbReference type="CDD" id="cd03230">
    <property type="entry name" value="ABC_DR_subfamily_A"/>
    <property type="match status" value="1"/>
</dbReference>
<comment type="caution">
    <text evidence="6">The sequence shown here is derived from an EMBL/GenBank/DDBJ whole genome shotgun (WGS) entry which is preliminary data.</text>
</comment>
<proteinExistence type="predicted"/>
<protein>
    <submittedName>
        <fullName evidence="6">ABC transporter ATP-binding protein</fullName>
    </submittedName>
</protein>
<evidence type="ECO:0000259" key="5">
    <source>
        <dbReference type="PROSITE" id="PS50893"/>
    </source>
</evidence>
<dbReference type="InterPro" id="IPR027417">
    <property type="entry name" value="P-loop_NTPase"/>
</dbReference>
<evidence type="ECO:0000256" key="3">
    <source>
        <dbReference type="ARBA" id="ARBA00022840"/>
    </source>
</evidence>
<reference evidence="6 7" key="1">
    <citation type="journal article" date="2021" name="Int. J. Syst. Evol. Microbiol.">
        <title>Reticulibacter mediterranei gen. nov., sp. nov., within the new family Reticulibacteraceae fam. nov., and Ktedonospora formicarum gen. nov., sp. nov., Ktedonobacter robiniae sp. nov., Dictyobacter formicarum sp. nov. and Dictyobacter arantiisoli sp. nov., belonging to the class Ktedonobacteria.</title>
        <authorList>
            <person name="Yabe S."/>
            <person name="Zheng Y."/>
            <person name="Wang C.M."/>
            <person name="Sakai Y."/>
            <person name="Abe K."/>
            <person name="Yokota A."/>
            <person name="Donadio S."/>
            <person name="Cavaletti L."/>
            <person name="Monciardini P."/>
        </authorList>
    </citation>
    <scope>NUCLEOTIDE SEQUENCE [LARGE SCALE GENOMIC DNA]</scope>
    <source>
        <strain evidence="6 7">SOSP1-30</strain>
    </source>
</reference>
<dbReference type="SUPFAM" id="SSF52540">
    <property type="entry name" value="P-loop containing nucleoside triphosphate hydrolases"/>
    <property type="match status" value="1"/>
</dbReference>
<dbReference type="InterPro" id="IPR050763">
    <property type="entry name" value="ABC_transporter_ATP-binding"/>
</dbReference>
<evidence type="ECO:0000256" key="2">
    <source>
        <dbReference type="ARBA" id="ARBA00022741"/>
    </source>
</evidence>
<keyword evidence="7" id="KW-1185">Reference proteome</keyword>
<dbReference type="EMBL" id="BNJG01000002">
    <property type="protein sequence ID" value="GHO56682.1"/>
    <property type="molecule type" value="Genomic_DNA"/>
</dbReference>
<sequence>MNRHFLQPNNNHTPVEHAFPQPPLSNKEPIPALQLTALSKTFDETIAVDSLDLSVPAGSFFGLVGPNGAGKTTALSMAVGLLRPDTGTARIFGIDIWKEPTQAKKLIGVLPDGLSMPERLTGREILTYFGLLRGLSASTVAQRAEELLSVLELTNTEHTLVIDYSTGMRKKIGLATALLHNPRLLILDEPLETVDPLSASTIKSLLRRFVASGGSVIFSSHVMALVEQLCDQVAVIASGRVIASGSLEQVRGGMTLEDRFIQLVGTRHEGDEELSWLAF</sequence>
<dbReference type="InterPro" id="IPR003593">
    <property type="entry name" value="AAA+_ATPase"/>
</dbReference>
<evidence type="ECO:0000256" key="4">
    <source>
        <dbReference type="SAM" id="MobiDB-lite"/>
    </source>
</evidence>
<feature type="domain" description="ABC transporter" evidence="5">
    <location>
        <begin position="33"/>
        <end position="263"/>
    </location>
</feature>
<evidence type="ECO:0000313" key="7">
    <source>
        <dbReference type="Proteomes" id="UP000654345"/>
    </source>
</evidence>
<dbReference type="InterPro" id="IPR003439">
    <property type="entry name" value="ABC_transporter-like_ATP-bd"/>
</dbReference>
<accession>A0ABQ3UWA0</accession>
<evidence type="ECO:0000313" key="6">
    <source>
        <dbReference type="EMBL" id="GHO56682.1"/>
    </source>
</evidence>
<dbReference type="Gene3D" id="3.40.50.300">
    <property type="entry name" value="P-loop containing nucleotide triphosphate hydrolases"/>
    <property type="match status" value="1"/>
</dbReference>
<organism evidence="6 7">
    <name type="scientific">Ktedonobacter robiniae</name>
    <dbReference type="NCBI Taxonomy" id="2778365"/>
    <lineage>
        <taxon>Bacteria</taxon>
        <taxon>Bacillati</taxon>
        <taxon>Chloroflexota</taxon>
        <taxon>Ktedonobacteria</taxon>
        <taxon>Ktedonobacterales</taxon>
        <taxon>Ktedonobacteraceae</taxon>
        <taxon>Ktedonobacter</taxon>
    </lineage>
</organism>
<dbReference type="Proteomes" id="UP000654345">
    <property type="component" value="Unassembled WGS sequence"/>
</dbReference>
<dbReference type="GO" id="GO:0005524">
    <property type="term" value="F:ATP binding"/>
    <property type="evidence" value="ECO:0007669"/>
    <property type="project" value="UniProtKB-KW"/>
</dbReference>
<dbReference type="RefSeq" id="WP_201373146.1">
    <property type="nucleotide sequence ID" value="NZ_BNJG01000002.1"/>
</dbReference>
<keyword evidence="1" id="KW-0813">Transport</keyword>
<keyword evidence="3 6" id="KW-0067">ATP-binding</keyword>
<dbReference type="PROSITE" id="PS50893">
    <property type="entry name" value="ABC_TRANSPORTER_2"/>
    <property type="match status" value="1"/>
</dbReference>
<keyword evidence="2" id="KW-0547">Nucleotide-binding</keyword>
<dbReference type="Pfam" id="PF00005">
    <property type="entry name" value="ABC_tran"/>
    <property type="match status" value="1"/>
</dbReference>
<dbReference type="SMART" id="SM00382">
    <property type="entry name" value="AAA"/>
    <property type="match status" value="1"/>
</dbReference>
<gene>
    <name evidence="6" type="ORF">KSB_51570</name>
</gene>
<dbReference type="PANTHER" id="PTHR42711">
    <property type="entry name" value="ABC TRANSPORTER ATP-BINDING PROTEIN"/>
    <property type="match status" value="1"/>
</dbReference>
<evidence type="ECO:0000256" key="1">
    <source>
        <dbReference type="ARBA" id="ARBA00022448"/>
    </source>
</evidence>
<name>A0ABQ3UWA0_9CHLR</name>
<feature type="region of interest" description="Disordered" evidence="4">
    <location>
        <begin position="1"/>
        <end position="26"/>
    </location>
</feature>
<dbReference type="PANTHER" id="PTHR42711:SF19">
    <property type="entry name" value="DOXORUBICIN RESISTANCE ATP-BINDING PROTEIN DRRA"/>
    <property type="match status" value="1"/>
</dbReference>